<evidence type="ECO:0000256" key="1">
    <source>
        <dbReference type="SAM" id="MobiDB-lite"/>
    </source>
</evidence>
<proteinExistence type="predicted"/>
<evidence type="ECO:0000313" key="2">
    <source>
        <dbReference type="Ensembl" id="ENSACOP00000019307.1"/>
    </source>
</evidence>
<sequence length="83" mass="9411">MDQKTVIPGMPTVIPPGLTREQERAYIGNGPAPRPFPPRPRYRRAEQGEGPRGLGRGKGYNVINNLESKVKMVFLSQKHHFMR</sequence>
<keyword evidence="3" id="KW-1185">Reference proteome</keyword>
<dbReference type="Ensembl" id="ENSACOT00000019997.1">
    <property type="protein sequence ID" value="ENSACOP00000019307.1"/>
    <property type="gene ID" value="ENSACOG00000013286.1"/>
</dbReference>
<feature type="region of interest" description="Disordered" evidence="1">
    <location>
        <begin position="27"/>
        <end position="57"/>
    </location>
</feature>
<dbReference type="Proteomes" id="UP000694522">
    <property type="component" value="Unplaced"/>
</dbReference>
<evidence type="ECO:0000313" key="3">
    <source>
        <dbReference type="Proteomes" id="UP000694522"/>
    </source>
</evidence>
<reference evidence="2" key="2">
    <citation type="submission" date="2025-09" db="UniProtKB">
        <authorList>
            <consortium name="Ensembl"/>
        </authorList>
    </citation>
    <scope>IDENTIFICATION</scope>
</reference>
<organism evidence="2 3">
    <name type="scientific">Amazona collaria</name>
    <name type="common">yellow-billed parrot</name>
    <dbReference type="NCBI Taxonomy" id="241587"/>
    <lineage>
        <taxon>Eukaryota</taxon>
        <taxon>Metazoa</taxon>
        <taxon>Chordata</taxon>
        <taxon>Craniata</taxon>
        <taxon>Vertebrata</taxon>
        <taxon>Euteleostomi</taxon>
        <taxon>Archelosauria</taxon>
        <taxon>Archosauria</taxon>
        <taxon>Dinosauria</taxon>
        <taxon>Saurischia</taxon>
        <taxon>Theropoda</taxon>
        <taxon>Coelurosauria</taxon>
        <taxon>Aves</taxon>
        <taxon>Neognathae</taxon>
        <taxon>Neoaves</taxon>
        <taxon>Telluraves</taxon>
        <taxon>Australaves</taxon>
        <taxon>Psittaciformes</taxon>
        <taxon>Psittacidae</taxon>
        <taxon>Amazona</taxon>
    </lineage>
</organism>
<protein>
    <submittedName>
        <fullName evidence="2">Uncharacterized protein</fullName>
    </submittedName>
</protein>
<accession>A0A8B9GBK1</accession>
<reference evidence="2" key="1">
    <citation type="submission" date="2025-08" db="UniProtKB">
        <authorList>
            <consortium name="Ensembl"/>
        </authorList>
    </citation>
    <scope>IDENTIFICATION</scope>
</reference>
<name>A0A8B9GBK1_9PSIT</name>
<dbReference type="AlphaFoldDB" id="A0A8B9GBK1"/>